<dbReference type="SMART" id="SM00267">
    <property type="entry name" value="GGDEF"/>
    <property type="match status" value="1"/>
</dbReference>
<feature type="transmembrane region" description="Helical" evidence="3">
    <location>
        <begin position="79"/>
        <end position="97"/>
    </location>
</feature>
<dbReference type="InterPro" id="IPR000160">
    <property type="entry name" value="GGDEF_dom"/>
</dbReference>
<dbReference type="AlphaFoldDB" id="A0A432ZAL9"/>
<dbReference type="EMBL" id="PIQE01000001">
    <property type="protein sequence ID" value="RUO74978.1"/>
    <property type="molecule type" value="Genomic_DNA"/>
</dbReference>
<dbReference type="CDD" id="cd01949">
    <property type="entry name" value="GGDEF"/>
    <property type="match status" value="1"/>
</dbReference>
<keyword evidence="6" id="KW-1185">Reference proteome</keyword>
<evidence type="ECO:0000256" key="1">
    <source>
        <dbReference type="ARBA" id="ARBA00012528"/>
    </source>
</evidence>
<dbReference type="InterPro" id="IPR029787">
    <property type="entry name" value="Nucleotide_cyclase"/>
</dbReference>
<dbReference type="PANTHER" id="PTHR45138">
    <property type="entry name" value="REGULATORY COMPONENTS OF SENSORY TRANSDUCTION SYSTEM"/>
    <property type="match status" value="1"/>
</dbReference>
<keyword evidence="3" id="KW-0472">Membrane</keyword>
<feature type="transmembrane region" description="Helical" evidence="3">
    <location>
        <begin position="149"/>
        <end position="168"/>
    </location>
</feature>
<dbReference type="SUPFAM" id="SSF55073">
    <property type="entry name" value="Nucleotide cyclase"/>
    <property type="match status" value="1"/>
</dbReference>
<keyword evidence="3" id="KW-1133">Transmembrane helix</keyword>
<feature type="transmembrane region" description="Helical" evidence="3">
    <location>
        <begin position="124"/>
        <end position="143"/>
    </location>
</feature>
<proteinExistence type="predicted"/>
<dbReference type="STRING" id="1122124.GCA_000423165_00108"/>
<dbReference type="EC" id="2.7.7.65" evidence="1"/>
<dbReference type="Pfam" id="PF00990">
    <property type="entry name" value="GGDEF"/>
    <property type="match status" value="1"/>
</dbReference>
<gene>
    <name evidence="5" type="ORF">CWI80_06530</name>
</gene>
<feature type="transmembrane region" description="Helical" evidence="3">
    <location>
        <begin position="103"/>
        <end position="119"/>
    </location>
</feature>
<comment type="catalytic activity">
    <reaction evidence="2">
        <text>2 GTP = 3',3'-c-di-GMP + 2 diphosphate</text>
        <dbReference type="Rhea" id="RHEA:24898"/>
        <dbReference type="ChEBI" id="CHEBI:33019"/>
        <dbReference type="ChEBI" id="CHEBI:37565"/>
        <dbReference type="ChEBI" id="CHEBI:58805"/>
        <dbReference type="EC" id="2.7.7.65"/>
    </reaction>
</comment>
<feature type="transmembrane region" description="Helical" evidence="3">
    <location>
        <begin position="30"/>
        <end position="48"/>
    </location>
</feature>
<keyword evidence="3" id="KW-0812">Transmembrane</keyword>
<evidence type="ECO:0000313" key="5">
    <source>
        <dbReference type="EMBL" id="RUO74978.1"/>
    </source>
</evidence>
<reference evidence="6" key="1">
    <citation type="journal article" date="2018" name="Front. Microbiol.">
        <title>Genome-Based Analysis Reveals the Taxonomy and Diversity of the Family Idiomarinaceae.</title>
        <authorList>
            <person name="Liu Y."/>
            <person name="Lai Q."/>
            <person name="Shao Z."/>
        </authorList>
    </citation>
    <scope>NUCLEOTIDE SEQUENCE [LARGE SCALE GENOMIC DNA]</scope>
    <source>
        <strain evidence="6">c121</strain>
    </source>
</reference>
<dbReference type="Gene3D" id="3.30.70.270">
    <property type="match status" value="1"/>
</dbReference>
<evidence type="ECO:0000259" key="4">
    <source>
        <dbReference type="PROSITE" id="PS50887"/>
    </source>
</evidence>
<organism evidence="5 6">
    <name type="scientific">Pseudidiomarina sediminum</name>
    <dbReference type="NCBI Taxonomy" id="431675"/>
    <lineage>
        <taxon>Bacteria</taxon>
        <taxon>Pseudomonadati</taxon>
        <taxon>Pseudomonadota</taxon>
        <taxon>Gammaproteobacteria</taxon>
        <taxon>Alteromonadales</taxon>
        <taxon>Idiomarinaceae</taxon>
        <taxon>Pseudidiomarina</taxon>
    </lineage>
</organism>
<evidence type="ECO:0000256" key="3">
    <source>
        <dbReference type="SAM" id="Phobius"/>
    </source>
</evidence>
<evidence type="ECO:0000256" key="2">
    <source>
        <dbReference type="ARBA" id="ARBA00034247"/>
    </source>
</evidence>
<dbReference type="PROSITE" id="PS50887">
    <property type="entry name" value="GGDEF"/>
    <property type="match status" value="1"/>
</dbReference>
<dbReference type="InterPro" id="IPR050469">
    <property type="entry name" value="Diguanylate_Cyclase"/>
</dbReference>
<accession>A0A432ZAL9</accession>
<comment type="caution">
    <text evidence="5">The sequence shown here is derived from an EMBL/GenBank/DDBJ whole genome shotgun (WGS) entry which is preliminary data.</text>
</comment>
<dbReference type="GO" id="GO:0052621">
    <property type="term" value="F:diguanylate cyclase activity"/>
    <property type="evidence" value="ECO:0007669"/>
    <property type="project" value="UniProtKB-EC"/>
</dbReference>
<dbReference type="PANTHER" id="PTHR45138:SF9">
    <property type="entry name" value="DIGUANYLATE CYCLASE DGCM-RELATED"/>
    <property type="match status" value="1"/>
</dbReference>
<feature type="transmembrane region" description="Helical" evidence="3">
    <location>
        <begin position="54"/>
        <end position="72"/>
    </location>
</feature>
<dbReference type="NCBIfam" id="TIGR00254">
    <property type="entry name" value="GGDEF"/>
    <property type="match status" value="1"/>
</dbReference>
<dbReference type="InterPro" id="IPR043128">
    <property type="entry name" value="Rev_trsase/Diguanyl_cyclase"/>
</dbReference>
<dbReference type="Proteomes" id="UP000287022">
    <property type="component" value="Unassembled WGS sequence"/>
</dbReference>
<evidence type="ECO:0000313" key="6">
    <source>
        <dbReference type="Proteomes" id="UP000287022"/>
    </source>
</evidence>
<sequence>MDNVMTPVPSSKTSATHDLWQHFRLLAMRTIYFGSGLVIAGSGLYSLLASNWLAGLALLCVSSGFFIIGFLYRNELAPQWINFLVICCLGTLVSVSMKSAGILGVYWMYPILAMVFFMFDKTIFVLVIMLIYALFAAVIYQVLPFDYAWRVAVSMLVLIGVGAAFLVMMSSMQKRLFAAAATDSLTGCYKREYLSDFVQAAVEKAMKQKQPLALVQIDMDSFQALNDRYGYLLGDKVLAETARRLLNVAREGDCVIRSNGAEFIAIFPNTTFEEATELANEMLDRIRLEPYAVKSLTVTVTASGGLALYRARQHWSEWLEAADAALFQAKSQGRNRLKVAQ</sequence>
<feature type="domain" description="GGDEF" evidence="4">
    <location>
        <begin position="210"/>
        <end position="341"/>
    </location>
</feature>
<name>A0A432ZAL9_9GAMM</name>
<protein>
    <recommendedName>
        <fullName evidence="1">diguanylate cyclase</fullName>
        <ecNumber evidence="1">2.7.7.65</ecNumber>
    </recommendedName>
</protein>